<protein>
    <submittedName>
        <fullName evidence="1">Uncharacterized protein</fullName>
    </submittedName>
</protein>
<name>A0ABM9K8S2_9RALS</name>
<sequence>MQKSTTVTAAPVGNTPAMSKAAQSAWKVTFASAKPAAMPTDRMKARGETVRAALTTATY</sequence>
<proteinExistence type="predicted"/>
<reference evidence="1 2" key="1">
    <citation type="submission" date="2023-07" db="EMBL/GenBank/DDBJ databases">
        <authorList>
            <person name="Peeters C."/>
        </authorList>
    </citation>
    <scope>NUCLEOTIDE SEQUENCE [LARGE SCALE GENOMIC DNA]</scope>
    <source>
        <strain evidence="1 2">LMG 18101</strain>
    </source>
</reference>
<comment type="caution">
    <text evidence="1">The sequence shown here is derived from an EMBL/GenBank/DDBJ whole genome shotgun (WGS) entry which is preliminary data.</text>
</comment>
<accession>A0ABM9K8S2</accession>
<dbReference type="EMBL" id="CATZLL010000011">
    <property type="protein sequence ID" value="CAJ0817800.1"/>
    <property type="molecule type" value="Genomic_DNA"/>
</dbReference>
<organism evidence="1 2">
    <name type="scientific">Ralstonia flaminis</name>
    <dbReference type="NCBI Taxonomy" id="3058597"/>
    <lineage>
        <taxon>Bacteria</taxon>
        <taxon>Pseudomonadati</taxon>
        <taxon>Pseudomonadota</taxon>
        <taxon>Betaproteobacteria</taxon>
        <taxon>Burkholderiales</taxon>
        <taxon>Burkholderiaceae</taxon>
        <taxon>Ralstonia</taxon>
    </lineage>
</organism>
<evidence type="ECO:0000313" key="1">
    <source>
        <dbReference type="EMBL" id="CAJ0817800.1"/>
    </source>
</evidence>
<dbReference type="RefSeq" id="WP_316681696.1">
    <property type="nucleotide sequence ID" value="NZ_CATZLL010000011.1"/>
</dbReference>
<keyword evidence="2" id="KW-1185">Reference proteome</keyword>
<gene>
    <name evidence="1" type="ORF">LMG18101_03393</name>
</gene>
<dbReference type="Proteomes" id="UP001189757">
    <property type="component" value="Unassembled WGS sequence"/>
</dbReference>
<evidence type="ECO:0000313" key="2">
    <source>
        <dbReference type="Proteomes" id="UP001189757"/>
    </source>
</evidence>